<dbReference type="Ensembl" id="ENSCCET00000003530.1">
    <property type="protein sequence ID" value="ENSCCEP00000002076.1"/>
    <property type="gene ID" value="ENSCCEG00000002397.1"/>
</dbReference>
<evidence type="ECO:0000259" key="1">
    <source>
        <dbReference type="PROSITE" id="PS50835"/>
    </source>
</evidence>
<dbReference type="InterPro" id="IPR003597">
    <property type="entry name" value="Ig_C1-set"/>
</dbReference>
<sequence length="84" mass="9097">STETFSPRMWVTFACLASGFFPSPAEITWEGVAEGGAIREFQEVLMGAGRYDRSSRVTVATFTCQAGHAQLATPRNASISTFCK</sequence>
<dbReference type="Proteomes" id="UP000694410">
    <property type="component" value="Unplaced"/>
</dbReference>
<evidence type="ECO:0000313" key="2">
    <source>
        <dbReference type="Ensembl" id="ENSCCEP00000002076.1"/>
    </source>
</evidence>
<dbReference type="Pfam" id="PF07654">
    <property type="entry name" value="C1-set"/>
    <property type="match status" value="1"/>
</dbReference>
<dbReference type="AlphaFoldDB" id="A0A8C0U5H9"/>
<protein>
    <recommendedName>
        <fullName evidence="1">Ig-like domain-containing protein</fullName>
    </recommendedName>
</protein>
<dbReference type="InterPro" id="IPR013783">
    <property type="entry name" value="Ig-like_fold"/>
</dbReference>
<dbReference type="InterPro" id="IPR036179">
    <property type="entry name" value="Ig-like_dom_sf"/>
</dbReference>
<evidence type="ECO:0000313" key="3">
    <source>
        <dbReference type="Proteomes" id="UP000694410"/>
    </source>
</evidence>
<organism evidence="2 3">
    <name type="scientific">Cyanistes caeruleus</name>
    <name type="common">Eurasian blue tit</name>
    <name type="synonym">Parus caeruleus</name>
    <dbReference type="NCBI Taxonomy" id="156563"/>
    <lineage>
        <taxon>Eukaryota</taxon>
        <taxon>Metazoa</taxon>
        <taxon>Chordata</taxon>
        <taxon>Craniata</taxon>
        <taxon>Vertebrata</taxon>
        <taxon>Euteleostomi</taxon>
        <taxon>Archelosauria</taxon>
        <taxon>Archosauria</taxon>
        <taxon>Dinosauria</taxon>
        <taxon>Saurischia</taxon>
        <taxon>Theropoda</taxon>
        <taxon>Coelurosauria</taxon>
        <taxon>Aves</taxon>
        <taxon>Neognathae</taxon>
        <taxon>Neoaves</taxon>
        <taxon>Telluraves</taxon>
        <taxon>Australaves</taxon>
        <taxon>Passeriformes</taxon>
        <taxon>Paridae</taxon>
        <taxon>Cyanistes</taxon>
    </lineage>
</organism>
<keyword evidence="3" id="KW-1185">Reference proteome</keyword>
<feature type="domain" description="Ig-like" evidence="1">
    <location>
        <begin position="1"/>
        <end position="80"/>
    </location>
</feature>
<dbReference type="Gene3D" id="2.60.40.10">
    <property type="entry name" value="Immunoglobulins"/>
    <property type="match status" value="1"/>
</dbReference>
<dbReference type="PROSITE" id="PS50835">
    <property type="entry name" value="IG_LIKE"/>
    <property type="match status" value="1"/>
</dbReference>
<name>A0A8C0U5H9_CYACU</name>
<dbReference type="SMART" id="SM00407">
    <property type="entry name" value="IGc1"/>
    <property type="match status" value="1"/>
</dbReference>
<dbReference type="InterPro" id="IPR007110">
    <property type="entry name" value="Ig-like_dom"/>
</dbReference>
<dbReference type="SUPFAM" id="SSF48726">
    <property type="entry name" value="Immunoglobulin"/>
    <property type="match status" value="1"/>
</dbReference>
<reference evidence="2" key="1">
    <citation type="submission" date="2025-08" db="UniProtKB">
        <authorList>
            <consortium name="Ensembl"/>
        </authorList>
    </citation>
    <scope>IDENTIFICATION</scope>
</reference>
<proteinExistence type="predicted"/>
<accession>A0A8C0U5H9</accession>
<reference evidence="2" key="2">
    <citation type="submission" date="2025-09" db="UniProtKB">
        <authorList>
            <consortium name="Ensembl"/>
        </authorList>
    </citation>
    <scope>IDENTIFICATION</scope>
</reference>